<keyword evidence="3 6" id="KW-0812">Transmembrane</keyword>
<evidence type="ECO:0000256" key="3">
    <source>
        <dbReference type="ARBA" id="ARBA00022692"/>
    </source>
</evidence>
<reference evidence="7" key="1">
    <citation type="submission" date="2020-08" db="EMBL/GenBank/DDBJ databases">
        <title>Genome public.</title>
        <authorList>
            <person name="Liu C."/>
            <person name="Sun Q."/>
        </authorList>
    </citation>
    <scope>NUCLEOTIDE SEQUENCE</scope>
    <source>
        <strain evidence="7">NSJ-28</strain>
    </source>
</reference>
<feature type="transmembrane region" description="Helical" evidence="6">
    <location>
        <begin position="20"/>
        <end position="44"/>
    </location>
</feature>
<organism evidence="7 8">
    <name type="scientific">Agathobaculum faecis</name>
    <dbReference type="NCBI Taxonomy" id="2763013"/>
    <lineage>
        <taxon>Bacteria</taxon>
        <taxon>Bacillati</taxon>
        <taxon>Bacillota</taxon>
        <taxon>Clostridia</taxon>
        <taxon>Eubacteriales</taxon>
        <taxon>Butyricicoccaceae</taxon>
        <taxon>Agathobaculum</taxon>
    </lineage>
</organism>
<accession>A0A923RZ67</accession>
<dbReference type="EMBL" id="JACOPL010000010">
    <property type="protein sequence ID" value="MBC5726000.1"/>
    <property type="molecule type" value="Genomic_DNA"/>
</dbReference>
<dbReference type="AlphaFoldDB" id="A0A923RZ67"/>
<dbReference type="PANTHER" id="PTHR40064:SF1">
    <property type="entry name" value="MEMBRANE PROTEIN"/>
    <property type="match status" value="1"/>
</dbReference>
<evidence type="ECO:0000313" key="8">
    <source>
        <dbReference type="Proteomes" id="UP000606499"/>
    </source>
</evidence>
<evidence type="ECO:0000256" key="4">
    <source>
        <dbReference type="ARBA" id="ARBA00022989"/>
    </source>
</evidence>
<sequence length="297" mass="32328">MGHLLPHIGLRTVKTGLAVALALFFADLRSSPAAIFAAIGAIVAMNRTVGDAFQSCRTQFFGILLGAGFGAVFVNLFEGFRYIGVGLGLIALILLCVELKLQFAVPLACIVFVSICLSPADEAFFYGANRLLDTSIGLATALVVNIALKPYNNRARITEQFTHFLQSVPAYVEARVICGRYPDLSPLSRQLGRIAEELSIFEKQNVFRLPDHRTQAVYLRGCEQLANALLQELTALCAMDEKGRLSPENAEKLSALGLHVPDTLPAPPQSDADVVGNYHLSGLLQAYHYLSEFNLME</sequence>
<dbReference type="InterPro" id="IPR052984">
    <property type="entry name" value="UPF0421"/>
</dbReference>
<evidence type="ECO:0000256" key="5">
    <source>
        <dbReference type="ARBA" id="ARBA00023136"/>
    </source>
</evidence>
<evidence type="ECO:0000256" key="1">
    <source>
        <dbReference type="ARBA" id="ARBA00004651"/>
    </source>
</evidence>
<evidence type="ECO:0000256" key="2">
    <source>
        <dbReference type="ARBA" id="ARBA00022475"/>
    </source>
</evidence>
<proteinExistence type="predicted"/>
<comment type="caution">
    <text evidence="7">The sequence shown here is derived from an EMBL/GenBank/DDBJ whole genome shotgun (WGS) entry which is preliminary data.</text>
</comment>
<keyword evidence="8" id="KW-1185">Reference proteome</keyword>
<dbReference type="Proteomes" id="UP000606499">
    <property type="component" value="Unassembled WGS sequence"/>
</dbReference>
<name>A0A923RZ67_9FIRM</name>
<evidence type="ECO:0000256" key="6">
    <source>
        <dbReference type="SAM" id="Phobius"/>
    </source>
</evidence>
<dbReference type="InterPro" id="IPR010343">
    <property type="entry name" value="ArAE_1"/>
</dbReference>
<gene>
    <name evidence="7" type="ORF">H8S45_11085</name>
</gene>
<protein>
    <submittedName>
        <fullName evidence="7">FUSC family protein</fullName>
    </submittedName>
</protein>
<keyword evidence="5 6" id="KW-0472">Membrane</keyword>
<evidence type="ECO:0000313" key="7">
    <source>
        <dbReference type="EMBL" id="MBC5726000.1"/>
    </source>
</evidence>
<feature type="transmembrane region" description="Helical" evidence="6">
    <location>
        <begin position="131"/>
        <end position="148"/>
    </location>
</feature>
<feature type="transmembrane region" description="Helical" evidence="6">
    <location>
        <begin position="80"/>
        <end position="97"/>
    </location>
</feature>
<keyword evidence="4 6" id="KW-1133">Transmembrane helix</keyword>
<dbReference type="PANTHER" id="PTHR40064">
    <property type="entry name" value="MEMBRANE PROTEIN-RELATED"/>
    <property type="match status" value="1"/>
</dbReference>
<dbReference type="GO" id="GO:0005886">
    <property type="term" value="C:plasma membrane"/>
    <property type="evidence" value="ECO:0007669"/>
    <property type="project" value="UniProtKB-SubCell"/>
</dbReference>
<dbReference type="RefSeq" id="WP_159068127.1">
    <property type="nucleotide sequence ID" value="NZ_JACOPL010000010.1"/>
</dbReference>
<keyword evidence="2" id="KW-1003">Cell membrane</keyword>
<comment type="subcellular location">
    <subcellularLocation>
        <location evidence="1">Cell membrane</location>
        <topology evidence="1">Multi-pass membrane protein</topology>
    </subcellularLocation>
</comment>
<dbReference type="Pfam" id="PF06081">
    <property type="entry name" value="ArAE_1"/>
    <property type="match status" value="1"/>
</dbReference>
<feature type="transmembrane region" description="Helical" evidence="6">
    <location>
        <begin position="56"/>
        <end position="74"/>
    </location>
</feature>